<dbReference type="PANTHER" id="PTHR30627">
    <property type="entry name" value="PEPTIDOGLYCAN D,D-TRANSPEPTIDASE"/>
    <property type="match status" value="1"/>
</dbReference>
<dbReference type="InterPro" id="IPR012338">
    <property type="entry name" value="Beta-lactam/transpept-like"/>
</dbReference>
<keyword evidence="5" id="KW-1185">Reference proteome</keyword>
<dbReference type="Pfam" id="PF00905">
    <property type="entry name" value="Transpeptidase"/>
    <property type="match status" value="1"/>
</dbReference>
<dbReference type="SUPFAM" id="SSF56601">
    <property type="entry name" value="beta-lactamase/transpeptidase-like"/>
    <property type="match status" value="1"/>
</dbReference>
<dbReference type="Gene3D" id="3.40.710.10">
    <property type="entry name" value="DD-peptidase/beta-lactamase superfamily"/>
    <property type="match status" value="1"/>
</dbReference>
<dbReference type="OrthoDB" id="9804124at2"/>
<dbReference type="SUPFAM" id="SSF56519">
    <property type="entry name" value="Penicillin binding protein dimerisation domain"/>
    <property type="match status" value="1"/>
</dbReference>
<sequence length="471" mass="51933">MGKKRKKNPNNEIMKITYVFIALFVAMIGYFVYFMVFQSRDVINNSYNKRQDSFTEKIVRGTIYASGGEELAVTETDAEGNETRVYPFGNLFAHVIGINSHGRAGLELAYNFDLLTSNADTVEKIFNEFKGVKNIGDNISTTLEVGLQQAASDALGTNRGVIVAMEPDTGKVLAMVSKPDYDPNLADTDWASLSSDTEKAVLINRSTQGLYTPGSIFKIFTLLEYIRENPGYSDYAYDCNGSYTNGEYSVSCFNGKSHGHQNLMESFANSCNSSFVNIGLGLNLKSFRESCGSLLFNADLPIIIPYKRSSFTLNEDSGIFDVMQTSMGQGETLVTPMHMLMTVSAIANEGVLVTPRFVDRIESYTGNTVKTIRSQEYGNLITSDEASVLKEYMRAVVTEGTASELKSDSYTAYGKTGTAQVDSGDKAHSWFVGFAENGDKKIAICVLFEEMPSGTKWSVNAAKSVLDYYFR</sequence>
<dbReference type="GO" id="GO:0016740">
    <property type="term" value="F:transferase activity"/>
    <property type="evidence" value="ECO:0007669"/>
    <property type="project" value="UniProtKB-KW"/>
</dbReference>
<dbReference type="EMBL" id="FQYT01000002">
    <property type="protein sequence ID" value="SHI33797.1"/>
    <property type="molecule type" value="Genomic_DNA"/>
</dbReference>
<protein>
    <submittedName>
        <fullName evidence="4">Peptidoglycan glycosyltransferase</fullName>
    </submittedName>
</protein>
<reference evidence="4 5" key="1">
    <citation type="submission" date="2016-11" db="EMBL/GenBank/DDBJ databases">
        <authorList>
            <person name="Jaros S."/>
            <person name="Januszkiewicz K."/>
            <person name="Wedrychowicz H."/>
        </authorList>
    </citation>
    <scope>NUCLEOTIDE SEQUENCE [LARGE SCALE GENOMIC DNA]</scope>
    <source>
        <strain evidence="4 5">DSM 15970</strain>
    </source>
</reference>
<dbReference type="Pfam" id="PF21922">
    <property type="entry name" value="PBP_dimer_2"/>
    <property type="match status" value="1"/>
</dbReference>
<dbReference type="RefSeq" id="WP_073992424.1">
    <property type="nucleotide sequence ID" value="NZ_FQYT01000002.1"/>
</dbReference>
<keyword evidence="1" id="KW-0812">Transmembrane</keyword>
<evidence type="ECO:0000259" key="3">
    <source>
        <dbReference type="Pfam" id="PF21922"/>
    </source>
</evidence>
<evidence type="ECO:0000313" key="4">
    <source>
        <dbReference type="EMBL" id="SHI33797.1"/>
    </source>
</evidence>
<dbReference type="GO" id="GO:0071972">
    <property type="term" value="F:peptidoglycan L,D-transpeptidase activity"/>
    <property type="evidence" value="ECO:0007669"/>
    <property type="project" value="TreeGrafter"/>
</dbReference>
<organism evidence="4 5">
    <name type="scientific">Parasporobacterium paucivorans DSM 15970</name>
    <dbReference type="NCBI Taxonomy" id="1122934"/>
    <lineage>
        <taxon>Bacteria</taxon>
        <taxon>Bacillati</taxon>
        <taxon>Bacillota</taxon>
        <taxon>Clostridia</taxon>
        <taxon>Lachnospirales</taxon>
        <taxon>Lachnospiraceae</taxon>
        <taxon>Parasporobacterium</taxon>
    </lineage>
</organism>
<dbReference type="GO" id="GO:0005886">
    <property type="term" value="C:plasma membrane"/>
    <property type="evidence" value="ECO:0007669"/>
    <property type="project" value="TreeGrafter"/>
</dbReference>
<accession>A0A1M6ABJ6</accession>
<keyword evidence="1" id="KW-0472">Membrane</keyword>
<dbReference type="GO" id="GO:0008658">
    <property type="term" value="F:penicillin binding"/>
    <property type="evidence" value="ECO:0007669"/>
    <property type="project" value="InterPro"/>
</dbReference>
<dbReference type="InterPro" id="IPR054120">
    <property type="entry name" value="PBPA_dimer"/>
</dbReference>
<evidence type="ECO:0000313" key="5">
    <source>
        <dbReference type="Proteomes" id="UP000184342"/>
    </source>
</evidence>
<dbReference type="PANTHER" id="PTHR30627:SF24">
    <property type="entry name" value="PENICILLIN-BINDING PROTEIN 4B"/>
    <property type="match status" value="1"/>
</dbReference>
<name>A0A1M6ABJ6_9FIRM</name>
<feature type="domain" description="Penicillin binding protein A dimerisation" evidence="3">
    <location>
        <begin position="60"/>
        <end position="139"/>
    </location>
</feature>
<dbReference type="STRING" id="1122934.SAMN02745691_00122"/>
<dbReference type="GO" id="GO:0071555">
    <property type="term" value="P:cell wall organization"/>
    <property type="evidence" value="ECO:0007669"/>
    <property type="project" value="TreeGrafter"/>
</dbReference>
<dbReference type="Proteomes" id="UP000184342">
    <property type="component" value="Unassembled WGS sequence"/>
</dbReference>
<gene>
    <name evidence="4" type="ORF">SAMN02745691_00122</name>
</gene>
<keyword evidence="1" id="KW-1133">Transmembrane helix</keyword>
<dbReference type="InterPro" id="IPR001460">
    <property type="entry name" value="PCN-bd_Tpept"/>
</dbReference>
<feature type="domain" description="Penicillin-binding protein transpeptidase" evidence="2">
    <location>
        <begin position="160"/>
        <end position="463"/>
    </location>
</feature>
<dbReference type="InterPro" id="IPR050515">
    <property type="entry name" value="Beta-lactam/transpept"/>
</dbReference>
<keyword evidence="4" id="KW-0808">Transferase</keyword>
<dbReference type="InterPro" id="IPR036138">
    <property type="entry name" value="PBP_dimer_sf"/>
</dbReference>
<evidence type="ECO:0000259" key="2">
    <source>
        <dbReference type="Pfam" id="PF00905"/>
    </source>
</evidence>
<evidence type="ECO:0000256" key="1">
    <source>
        <dbReference type="SAM" id="Phobius"/>
    </source>
</evidence>
<dbReference type="AlphaFoldDB" id="A0A1M6ABJ6"/>
<feature type="transmembrane region" description="Helical" evidence="1">
    <location>
        <begin position="16"/>
        <end position="36"/>
    </location>
</feature>
<proteinExistence type="predicted"/>
<dbReference type="Gene3D" id="3.90.1310.10">
    <property type="entry name" value="Penicillin-binding protein 2a (Domain 2)"/>
    <property type="match status" value="1"/>
</dbReference>